<dbReference type="RefSeq" id="WP_103967418.1">
    <property type="nucleotide sequence ID" value="NZ_FNUX01000030.1"/>
</dbReference>
<sequence length="418" mass="47571">MSNINVFTSAAFNYIPKVRMLFQSLRQHHPEWRLHLALADEPRPDIDLSREPFDQIWPASELGIPDWRGWAFCHTIVELATAIKPFMLLRLLKLPDCQKVIYLDPDTVAFSRLDDIVAALDKANIVLTPHQTRPEKTLSAVMDNEICSLKHGIYNLGFIAVAASDVGHEFAEWWSQRIYHFCRADIPNGLFTDQRWIDLVPAFFDGVAIMKSSRHNVATWNLTTRKLGLSASGNYMVDGEPLGFYHFTGFDSGAHRIMAAKNAGNNQAVHQLVNWYAKQTEALADEPLAKEPWAYGFYTDGTPISKAQRLVYRERVDLQSAFPDPFDASTYLAWWNNQGKVEFPDFFDQEKCEKAMKEFSSALTPGFRGNTSNIDWEKLSGILRQSFFQPRTGFAIGKRGWEVFKSEGIAGLKRRLLG</sequence>
<evidence type="ECO:0008006" key="3">
    <source>
        <dbReference type="Google" id="ProtNLM"/>
    </source>
</evidence>
<name>A0A1H5XPR0_9PROT</name>
<proteinExistence type="predicted"/>
<dbReference type="Proteomes" id="UP000236753">
    <property type="component" value="Unassembled WGS sequence"/>
</dbReference>
<accession>A0A1H5XPR0</accession>
<dbReference type="EMBL" id="FNUX01000030">
    <property type="protein sequence ID" value="SEG13633.1"/>
    <property type="molecule type" value="Genomic_DNA"/>
</dbReference>
<dbReference type="InterPro" id="IPR029044">
    <property type="entry name" value="Nucleotide-diphossugar_trans"/>
</dbReference>
<dbReference type="SUPFAM" id="SSF53448">
    <property type="entry name" value="Nucleotide-diphospho-sugar transferases"/>
    <property type="match status" value="1"/>
</dbReference>
<evidence type="ECO:0000313" key="2">
    <source>
        <dbReference type="Proteomes" id="UP000236753"/>
    </source>
</evidence>
<dbReference type="Gene3D" id="3.90.550.10">
    <property type="entry name" value="Spore Coat Polysaccharide Biosynthesis Protein SpsA, Chain A"/>
    <property type="match status" value="1"/>
</dbReference>
<dbReference type="OrthoDB" id="9816564at2"/>
<gene>
    <name evidence="1" type="ORF">SAMN05216334_1307</name>
</gene>
<evidence type="ECO:0000313" key="1">
    <source>
        <dbReference type="EMBL" id="SEG13633.1"/>
    </source>
</evidence>
<dbReference type="AlphaFoldDB" id="A0A1H5XPR0"/>
<protein>
    <recommendedName>
        <fullName evidence="3">Glycosyl transferase family 8</fullName>
    </recommendedName>
</protein>
<organism evidence="1 2">
    <name type="scientific">Nitrosomonas ureae</name>
    <dbReference type="NCBI Taxonomy" id="44577"/>
    <lineage>
        <taxon>Bacteria</taxon>
        <taxon>Pseudomonadati</taxon>
        <taxon>Pseudomonadota</taxon>
        <taxon>Betaproteobacteria</taxon>
        <taxon>Nitrosomonadales</taxon>
        <taxon>Nitrosomonadaceae</taxon>
        <taxon>Nitrosomonas</taxon>
    </lineage>
</organism>
<reference evidence="1 2" key="1">
    <citation type="submission" date="2016-10" db="EMBL/GenBank/DDBJ databases">
        <authorList>
            <person name="de Groot N.N."/>
        </authorList>
    </citation>
    <scope>NUCLEOTIDE SEQUENCE [LARGE SCALE GENOMIC DNA]</scope>
    <source>
        <strain evidence="1 2">Nm13</strain>
    </source>
</reference>